<evidence type="ECO:0000313" key="1">
    <source>
        <dbReference type="EMBL" id="JAE07154.1"/>
    </source>
</evidence>
<organism evidence="1">
    <name type="scientific">Arundo donax</name>
    <name type="common">Giant reed</name>
    <name type="synonym">Donax arundinaceus</name>
    <dbReference type="NCBI Taxonomy" id="35708"/>
    <lineage>
        <taxon>Eukaryota</taxon>
        <taxon>Viridiplantae</taxon>
        <taxon>Streptophyta</taxon>
        <taxon>Embryophyta</taxon>
        <taxon>Tracheophyta</taxon>
        <taxon>Spermatophyta</taxon>
        <taxon>Magnoliopsida</taxon>
        <taxon>Liliopsida</taxon>
        <taxon>Poales</taxon>
        <taxon>Poaceae</taxon>
        <taxon>PACMAD clade</taxon>
        <taxon>Arundinoideae</taxon>
        <taxon>Arundineae</taxon>
        <taxon>Arundo</taxon>
    </lineage>
</organism>
<dbReference type="AlphaFoldDB" id="A0A0A9F7I7"/>
<proteinExistence type="predicted"/>
<reference evidence="1" key="2">
    <citation type="journal article" date="2015" name="Data Brief">
        <title>Shoot transcriptome of the giant reed, Arundo donax.</title>
        <authorList>
            <person name="Barrero R.A."/>
            <person name="Guerrero F.D."/>
            <person name="Moolhuijzen P."/>
            <person name="Goolsby J.A."/>
            <person name="Tidwell J."/>
            <person name="Bellgard S.E."/>
            <person name="Bellgard M.I."/>
        </authorList>
    </citation>
    <scope>NUCLEOTIDE SEQUENCE</scope>
    <source>
        <tissue evidence="1">Shoot tissue taken approximately 20 cm above the soil surface</tissue>
    </source>
</reference>
<reference evidence="1" key="1">
    <citation type="submission" date="2014-09" db="EMBL/GenBank/DDBJ databases">
        <authorList>
            <person name="Magalhaes I.L.F."/>
            <person name="Oliveira U."/>
            <person name="Santos F.R."/>
            <person name="Vidigal T.H.D.A."/>
            <person name="Brescovit A.D."/>
            <person name="Santos A.J."/>
        </authorList>
    </citation>
    <scope>NUCLEOTIDE SEQUENCE</scope>
    <source>
        <tissue evidence="1">Shoot tissue taken approximately 20 cm above the soil surface</tissue>
    </source>
</reference>
<accession>A0A0A9F7I7</accession>
<name>A0A0A9F7I7_ARUDO</name>
<dbReference type="EMBL" id="GBRH01190742">
    <property type="protein sequence ID" value="JAE07154.1"/>
    <property type="molecule type" value="Transcribed_RNA"/>
</dbReference>
<protein>
    <submittedName>
        <fullName evidence="1">Uncharacterized protein</fullName>
    </submittedName>
</protein>
<sequence>MSPYFRIRPWGLAHTRLQSQTHATTSLDTPQA</sequence>